<dbReference type="Proteomes" id="UP000184546">
    <property type="component" value="Unassembled WGS sequence"/>
</dbReference>
<dbReference type="EMBL" id="KV878987">
    <property type="protein sequence ID" value="OJJ95840.1"/>
    <property type="molecule type" value="Genomic_DNA"/>
</dbReference>
<dbReference type="VEuPathDB" id="FungiDB:ASPACDRAFT_63851"/>
<dbReference type="RefSeq" id="XP_020052180.1">
    <property type="nucleotide sequence ID" value="XM_020203941.1"/>
</dbReference>
<dbReference type="OMA" id="YKFPMWV"/>
<evidence type="ECO:0000313" key="3">
    <source>
        <dbReference type="Proteomes" id="UP000184546"/>
    </source>
</evidence>
<dbReference type="OrthoDB" id="5593235at2759"/>
<dbReference type="AlphaFoldDB" id="A0A1L9WI70"/>
<dbReference type="STRING" id="690307.A0A1L9WI70"/>
<keyword evidence="1" id="KW-0472">Membrane</keyword>
<evidence type="ECO:0000256" key="1">
    <source>
        <dbReference type="SAM" id="Phobius"/>
    </source>
</evidence>
<keyword evidence="1" id="KW-1133">Transmembrane helix</keyword>
<accession>A0A1L9WI70</accession>
<name>A0A1L9WI70_ASPA1</name>
<dbReference type="GeneID" id="30977755"/>
<proteinExistence type="predicted"/>
<evidence type="ECO:0000313" key="2">
    <source>
        <dbReference type="EMBL" id="OJJ95840.1"/>
    </source>
</evidence>
<reference evidence="3" key="1">
    <citation type="journal article" date="2017" name="Genome Biol.">
        <title>Comparative genomics reveals high biological diversity and specific adaptations in the industrially and medically important fungal genus Aspergillus.</title>
        <authorList>
            <person name="de Vries R.P."/>
            <person name="Riley R."/>
            <person name="Wiebenga A."/>
            <person name="Aguilar-Osorio G."/>
            <person name="Amillis S."/>
            <person name="Uchima C.A."/>
            <person name="Anderluh G."/>
            <person name="Asadollahi M."/>
            <person name="Askin M."/>
            <person name="Barry K."/>
            <person name="Battaglia E."/>
            <person name="Bayram O."/>
            <person name="Benocci T."/>
            <person name="Braus-Stromeyer S.A."/>
            <person name="Caldana C."/>
            <person name="Canovas D."/>
            <person name="Cerqueira G.C."/>
            <person name="Chen F."/>
            <person name="Chen W."/>
            <person name="Choi C."/>
            <person name="Clum A."/>
            <person name="Dos Santos R.A."/>
            <person name="Damasio A.R."/>
            <person name="Diallinas G."/>
            <person name="Emri T."/>
            <person name="Fekete E."/>
            <person name="Flipphi M."/>
            <person name="Freyberg S."/>
            <person name="Gallo A."/>
            <person name="Gournas C."/>
            <person name="Habgood R."/>
            <person name="Hainaut M."/>
            <person name="Harispe M.L."/>
            <person name="Henrissat B."/>
            <person name="Hilden K.S."/>
            <person name="Hope R."/>
            <person name="Hossain A."/>
            <person name="Karabika E."/>
            <person name="Karaffa L."/>
            <person name="Karanyi Z."/>
            <person name="Krasevec N."/>
            <person name="Kuo A."/>
            <person name="Kusch H."/>
            <person name="LaButti K."/>
            <person name="Lagendijk E.L."/>
            <person name="Lapidus A."/>
            <person name="Levasseur A."/>
            <person name="Lindquist E."/>
            <person name="Lipzen A."/>
            <person name="Logrieco A.F."/>
            <person name="MacCabe A."/>
            <person name="Maekelae M.R."/>
            <person name="Malavazi I."/>
            <person name="Melin P."/>
            <person name="Meyer V."/>
            <person name="Mielnichuk N."/>
            <person name="Miskei M."/>
            <person name="Molnar A.P."/>
            <person name="Mule G."/>
            <person name="Ngan C.Y."/>
            <person name="Orejas M."/>
            <person name="Orosz E."/>
            <person name="Ouedraogo J.P."/>
            <person name="Overkamp K.M."/>
            <person name="Park H.-S."/>
            <person name="Perrone G."/>
            <person name="Piumi F."/>
            <person name="Punt P.J."/>
            <person name="Ram A.F."/>
            <person name="Ramon A."/>
            <person name="Rauscher S."/>
            <person name="Record E."/>
            <person name="Riano-Pachon D.M."/>
            <person name="Robert V."/>
            <person name="Roehrig J."/>
            <person name="Ruller R."/>
            <person name="Salamov A."/>
            <person name="Salih N.S."/>
            <person name="Samson R.A."/>
            <person name="Sandor E."/>
            <person name="Sanguinetti M."/>
            <person name="Schuetze T."/>
            <person name="Sepcic K."/>
            <person name="Shelest E."/>
            <person name="Sherlock G."/>
            <person name="Sophianopoulou V."/>
            <person name="Squina F.M."/>
            <person name="Sun H."/>
            <person name="Susca A."/>
            <person name="Todd R.B."/>
            <person name="Tsang A."/>
            <person name="Unkles S.E."/>
            <person name="van de Wiele N."/>
            <person name="van Rossen-Uffink D."/>
            <person name="Oliveira J.V."/>
            <person name="Vesth T.C."/>
            <person name="Visser J."/>
            <person name="Yu J.-H."/>
            <person name="Zhou M."/>
            <person name="Andersen M.R."/>
            <person name="Archer D.B."/>
            <person name="Baker S.E."/>
            <person name="Benoit I."/>
            <person name="Brakhage A.A."/>
            <person name="Braus G.H."/>
            <person name="Fischer R."/>
            <person name="Frisvad J.C."/>
            <person name="Goldman G.H."/>
            <person name="Houbraken J."/>
            <person name="Oakley B."/>
            <person name="Pocsi I."/>
            <person name="Scazzocchio C."/>
            <person name="Seiboth B."/>
            <person name="vanKuyk P.A."/>
            <person name="Wortman J."/>
            <person name="Dyer P.S."/>
            <person name="Grigoriev I.V."/>
        </authorList>
    </citation>
    <scope>NUCLEOTIDE SEQUENCE [LARGE SCALE GENOMIC DNA]</scope>
    <source>
        <strain evidence="3">ATCC 16872 / CBS 172.66 / WB 5094</strain>
    </source>
</reference>
<sequence>MGHSDYKRDPESLRDIAPKRPWWTPFSICLTFLCLCLLRVIIVPHCFGRWSFSWDIIPRLGKNSSLAPFYAYSEGSGKFDKPQGFDIVALVPFRHWQRTEILNCYLQNNLVSNHGLVDQVVFLPQTKNTRGMEWLASIVEQNPLYTLAQGEPGSQRDRLKKDTLYIWIDGDIVFLEDHTISTVVKTKLEHSDLSLVSANVINEAALEALHSHASVALPYLPELSPTQSSSEVDMHDWRASHLPPWQGPNYFTAKKDFAPPFTSHRWLLSGYSNYSRTPISMSKYSPEGPSMHHWTVNAQQHYSFLHHLELNHLNRYKFPMWSVPSTNVSLNFLCFWGSVATGRLLTEFDGMTFLETLADDQRGKNSIIDGKGLAVHYSSSQGPEGLDSTDLLKRYQSFAEEAVCKGI</sequence>
<keyword evidence="3" id="KW-1185">Reference proteome</keyword>
<organism evidence="2 3">
    <name type="scientific">Aspergillus aculeatus (strain ATCC 16872 / CBS 172.66 / WB 5094)</name>
    <dbReference type="NCBI Taxonomy" id="690307"/>
    <lineage>
        <taxon>Eukaryota</taxon>
        <taxon>Fungi</taxon>
        <taxon>Dikarya</taxon>
        <taxon>Ascomycota</taxon>
        <taxon>Pezizomycotina</taxon>
        <taxon>Eurotiomycetes</taxon>
        <taxon>Eurotiomycetidae</taxon>
        <taxon>Eurotiales</taxon>
        <taxon>Aspergillaceae</taxon>
        <taxon>Aspergillus</taxon>
        <taxon>Aspergillus subgen. Circumdati</taxon>
    </lineage>
</organism>
<feature type="transmembrane region" description="Helical" evidence="1">
    <location>
        <begin position="21"/>
        <end position="42"/>
    </location>
</feature>
<gene>
    <name evidence="2" type="ORF">ASPACDRAFT_63851</name>
</gene>
<protein>
    <submittedName>
        <fullName evidence="2">Uncharacterized protein</fullName>
    </submittedName>
</protein>
<keyword evidence="1" id="KW-0812">Transmembrane</keyword>